<dbReference type="AlphaFoldDB" id="A0A1D8UQ92"/>
<organism evidence="3 4">
    <name type="scientific">Kozakia baliensis</name>
    <dbReference type="NCBI Taxonomy" id="153496"/>
    <lineage>
        <taxon>Bacteria</taxon>
        <taxon>Pseudomonadati</taxon>
        <taxon>Pseudomonadota</taxon>
        <taxon>Alphaproteobacteria</taxon>
        <taxon>Acetobacterales</taxon>
        <taxon>Acetobacteraceae</taxon>
        <taxon>Kozakia</taxon>
    </lineage>
</organism>
<dbReference type="OrthoDB" id="7284748at2"/>
<dbReference type="PRINTS" id="PR01217">
    <property type="entry name" value="PRICHEXTENSN"/>
</dbReference>
<feature type="compositionally biased region" description="Low complexity" evidence="1">
    <location>
        <begin position="304"/>
        <end position="323"/>
    </location>
</feature>
<name>A0A1D8UQ92_9PROT</name>
<feature type="signal peptide" evidence="2">
    <location>
        <begin position="1"/>
        <end position="26"/>
    </location>
</feature>
<dbReference type="KEGG" id="kba:A0U89_00260"/>
<feature type="compositionally biased region" description="Low complexity" evidence="1">
    <location>
        <begin position="272"/>
        <end position="281"/>
    </location>
</feature>
<protein>
    <submittedName>
        <fullName evidence="3">Uncharacterized protein</fullName>
    </submittedName>
</protein>
<dbReference type="STRING" id="153496.A0U89_00260"/>
<accession>A0A1D8UQ92</accession>
<feature type="region of interest" description="Disordered" evidence="1">
    <location>
        <begin position="240"/>
        <end position="406"/>
    </location>
</feature>
<gene>
    <name evidence="3" type="ORF">A0U89_00260</name>
</gene>
<evidence type="ECO:0000313" key="3">
    <source>
        <dbReference type="EMBL" id="AOX15815.1"/>
    </source>
</evidence>
<keyword evidence="2" id="KW-0732">Signal</keyword>
<sequence length="406" mass="40732">MSGVLRQGIFFTAVSGMLALAPHAYAQHQTVAAEDLDLSTPCIGRVQVNVDPAMSNGVSFDASAANAAHVTIRTGKNEGASKVIIVSKSCAPHAVLSILVAPNIGVSIHDSHDTHFVINGTLASLEASLESGQLEADTIQSLDLSLRGTEQVHIANLNRAAQIVASGSASLVADRAELDALSAQLSDSSRLNILDGKFDALTLMTEGGASATIGGTANTATVNATGSGYVAIPRVSGPLARTGTGAVQVGPAPPSPPPSPPPAAPPPPPPANTASPSRTPTPEAPAPLPPQQPVPAAPQPVPPATVNAPPSASAPTPSETAPPAKTPESKAAPPSVPASPAPSTKQNAQPLDEHADALEKQESRSPDVATPAPALTAPSETAKEKPSNEGDQPKAGAMPQGGKQQP</sequence>
<evidence type="ECO:0000256" key="1">
    <source>
        <dbReference type="SAM" id="MobiDB-lite"/>
    </source>
</evidence>
<dbReference type="EMBL" id="CP014674">
    <property type="protein sequence ID" value="AOX15815.1"/>
    <property type="molecule type" value="Genomic_DNA"/>
</dbReference>
<feature type="compositionally biased region" description="Basic and acidic residues" evidence="1">
    <location>
        <begin position="351"/>
        <end position="365"/>
    </location>
</feature>
<feature type="chain" id="PRO_5043702643" evidence="2">
    <location>
        <begin position="27"/>
        <end position="406"/>
    </location>
</feature>
<feature type="compositionally biased region" description="Basic and acidic residues" evidence="1">
    <location>
        <begin position="381"/>
        <end position="392"/>
    </location>
</feature>
<feature type="compositionally biased region" description="Pro residues" evidence="1">
    <location>
        <begin position="282"/>
        <end position="303"/>
    </location>
</feature>
<dbReference type="RefSeq" id="WP_070401685.1">
    <property type="nucleotide sequence ID" value="NZ_BJVW01000007.1"/>
</dbReference>
<dbReference type="Proteomes" id="UP000179145">
    <property type="component" value="Chromosome"/>
</dbReference>
<evidence type="ECO:0000256" key="2">
    <source>
        <dbReference type="SAM" id="SignalP"/>
    </source>
</evidence>
<dbReference type="Gene3D" id="2.160.20.120">
    <property type="match status" value="1"/>
</dbReference>
<feature type="compositionally biased region" description="Pro residues" evidence="1">
    <location>
        <begin position="251"/>
        <end position="271"/>
    </location>
</feature>
<keyword evidence="4" id="KW-1185">Reference proteome</keyword>
<proteinExistence type="predicted"/>
<reference evidence="3 4" key="1">
    <citation type="journal article" date="2016" name="Microb. Cell Fact.">
        <title>Dissection of exopolysaccharide biosynthesis in Kozakia baliensis.</title>
        <authorList>
            <person name="Brandt J.U."/>
            <person name="Jakob F."/>
            <person name="Behr J."/>
            <person name="Geissler A.J."/>
            <person name="Vogel R.F."/>
        </authorList>
    </citation>
    <scope>NUCLEOTIDE SEQUENCE [LARGE SCALE GENOMIC DNA]</scope>
    <source>
        <strain evidence="3 4">DSM 14400</strain>
    </source>
</reference>
<evidence type="ECO:0000313" key="4">
    <source>
        <dbReference type="Proteomes" id="UP000179145"/>
    </source>
</evidence>